<dbReference type="InterPro" id="IPR032675">
    <property type="entry name" value="LRR_dom_sf"/>
</dbReference>
<dbReference type="PANTHER" id="PTHR45661:SF3">
    <property type="entry name" value="IG-LIKE DOMAIN-CONTAINING PROTEIN"/>
    <property type="match status" value="1"/>
</dbReference>
<dbReference type="Gene3D" id="3.80.10.10">
    <property type="entry name" value="Ribonuclease Inhibitor"/>
    <property type="match status" value="4"/>
</dbReference>
<protein>
    <submittedName>
        <fullName evidence="1">Uncharacterized protein</fullName>
    </submittedName>
</protein>
<name>A0AAW3JUC6_9FIRM</name>
<dbReference type="InterPro" id="IPR053139">
    <property type="entry name" value="Surface_bspA-like"/>
</dbReference>
<dbReference type="Pfam" id="PF13306">
    <property type="entry name" value="LRR_5"/>
    <property type="match status" value="3"/>
</dbReference>
<dbReference type="RefSeq" id="WP_055940960.1">
    <property type="nucleotide sequence ID" value="NZ_JAQDCV010000010.1"/>
</dbReference>
<reference evidence="1 2" key="1">
    <citation type="submission" date="2015-10" db="EMBL/GenBank/DDBJ databases">
        <title>Butyribacter intestini gen. nov., sp. nov., a butyric acid-producing bacterium of the family Lachnospiraceae isolated from the human faeces.</title>
        <authorList>
            <person name="Zou Y."/>
            <person name="Xue W."/>
            <person name="Luo G."/>
            <person name="Lv M."/>
        </authorList>
    </citation>
    <scope>NUCLEOTIDE SEQUENCE [LARGE SCALE GENOMIC DNA]</scope>
    <source>
        <strain evidence="1 2">TF01-11</strain>
    </source>
</reference>
<proteinExistence type="predicted"/>
<dbReference type="InterPro" id="IPR013783">
    <property type="entry name" value="Ig-like_fold"/>
</dbReference>
<sequence>MKLGKLFFVMAAGVFCVGIGVTADSHGASAAVKVSVSKNEIRSYSGSGVLKIGKNIKSIAVDPTISGKHSISSIKVESGNKYFYVKDGILFSKDKTKLILYPNMRKNTTYTVPSGVKVIGEYAFAGANIKNVTISSKVSEIGKNAFENCKSLEKVQGEFNTSELPENLFYDCTKLNYFVIPDSVKKIKWDVFYGCKNLKVKIGKNVESISLNSDDYAASYEVDPENKVYKIDDGVWYSKDGTKLLCYPKNKAGEYILPDTVTDIKLTAGFEENKKLTALILNDKVTEFDIRKLEGCSALEKLVLGASVKEVKMNFTKEYSLELDSLKEISVSEKNDCYASYGGALYSKDFTKLYFIPDAMDKLELNENVEEIDERIGLDKNNYNEIILPDTNKNFFVNDNVLYDKGMTRIVIFPSVITSYKLPATVNDVSTITSSMYIDDGDNGYDRFSRSACNLESIEADEKSSYFKSKDGILYNNDMTELVLYPQAKKGKYTMPKGIKTADMGVFSNATGLTELTLSYEKSLSFDGCKALKKVTYSEGVTSVSLFRTNSTAINNIYLPGTLRYISLCGSGRGATVHGYDKTLYYSSDDEYFKTKLEDYVKKYGYKYKSLGKAPGKVTGLTAKKTGHNIKVSWNKLAGADGYKVYYFVKKDGVNTEVTLKSITGYKNSSCSFNKSKLQGAVQIYVTAYKKVNGVKVYSLPVSVKCK</sequence>
<evidence type="ECO:0000313" key="2">
    <source>
        <dbReference type="Proteomes" id="UP000050833"/>
    </source>
</evidence>
<accession>A0AAW3JUC6</accession>
<dbReference type="SUPFAM" id="SSF52058">
    <property type="entry name" value="L domain-like"/>
    <property type="match status" value="1"/>
</dbReference>
<organism evidence="1 2">
    <name type="scientific">Butyribacter intestini</name>
    <dbReference type="NCBI Taxonomy" id="1703332"/>
    <lineage>
        <taxon>Bacteria</taxon>
        <taxon>Bacillati</taxon>
        <taxon>Bacillota</taxon>
        <taxon>Clostridia</taxon>
        <taxon>Lachnospirales</taxon>
        <taxon>Lachnospiraceae</taxon>
        <taxon>Butyribacter</taxon>
    </lineage>
</organism>
<gene>
    <name evidence="1" type="ORF">APZ18_01460</name>
</gene>
<dbReference type="InterPro" id="IPR026906">
    <property type="entry name" value="LRR_5"/>
</dbReference>
<dbReference type="AlphaFoldDB" id="A0AAW3JUC6"/>
<evidence type="ECO:0000313" key="1">
    <source>
        <dbReference type="EMBL" id="KQC85896.1"/>
    </source>
</evidence>
<keyword evidence="2" id="KW-1185">Reference proteome</keyword>
<dbReference type="PANTHER" id="PTHR45661">
    <property type="entry name" value="SURFACE ANTIGEN"/>
    <property type="match status" value="1"/>
</dbReference>
<dbReference type="EMBL" id="LLKB01000001">
    <property type="protein sequence ID" value="KQC85896.1"/>
    <property type="molecule type" value="Genomic_DNA"/>
</dbReference>
<dbReference type="Proteomes" id="UP000050833">
    <property type="component" value="Unassembled WGS sequence"/>
</dbReference>
<comment type="caution">
    <text evidence="1">The sequence shown here is derived from an EMBL/GenBank/DDBJ whole genome shotgun (WGS) entry which is preliminary data.</text>
</comment>
<dbReference type="Gene3D" id="2.60.40.10">
    <property type="entry name" value="Immunoglobulins"/>
    <property type="match status" value="1"/>
</dbReference>